<dbReference type="SUPFAM" id="SSF51735">
    <property type="entry name" value="NAD(P)-binding Rossmann-fold domains"/>
    <property type="match status" value="1"/>
</dbReference>
<dbReference type="InterPro" id="IPR010085">
    <property type="entry name" value="Crot_CoA_red"/>
</dbReference>
<organism evidence="4">
    <name type="scientific">freshwater metagenome</name>
    <dbReference type="NCBI Taxonomy" id="449393"/>
    <lineage>
        <taxon>unclassified sequences</taxon>
        <taxon>metagenomes</taxon>
        <taxon>ecological metagenomes</taxon>
    </lineage>
</organism>
<keyword evidence="1" id="KW-0521">NADP</keyword>
<reference evidence="4" key="1">
    <citation type="submission" date="2020-05" db="EMBL/GenBank/DDBJ databases">
        <authorList>
            <person name="Chiriac C."/>
            <person name="Salcher M."/>
            <person name="Ghai R."/>
            <person name="Kavagutti S V."/>
        </authorList>
    </citation>
    <scope>NUCLEOTIDE SEQUENCE</scope>
</reference>
<dbReference type="AlphaFoldDB" id="A0A6J7FT28"/>
<dbReference type="InterPro" id="IPR020843">
    <property type="entry name" value="ER"/>
</dbReference>
<dbReference type="EMBL" id="CAFBMM010000009">
    <property type="protein sequence ID" value="CAB4898982.1"/>
    <property type="molecule type" value="Genomic_DNA"/>
</dbReference>
<dbReference type="InterPro" id="IPR013154">
    <property type="entry name" value="ADH-like_N"/>
</dbReference>
<dbReference type="Pfam" id="PF08240">
    <property type="entry name" value="ADH_N"/>
    <property type="match status" value="1"/>
</dbReference>
<dbReference type="SMART" id="SM00829">
    <property type="entry name" value="PKS_ER"/>
    <property type="match status" value="1"/>
</dbReference>
<evidence type="ECO:0000259" key="3">
    <source>
        <dbReference type="SMART" id="SM00829"/>
    </source>
</evidence>
<evidence type="ECO:0000313" key="4">
    <source>
        <dbReference type="EMBL" id="CAB4898982.1"/>
    </source>
</evidence>
<dbReference type="InterPro" id="IPR036291">
    <property type="entry name" value="NAD(P)-bd_dom_sf"/>
</dbReference>
<feature type="domain" description="Enoyl reductase (ER)" evidence="3">
    <location>
        <begin position="82"/>
        <end position="445"/>
    </location>
</feature>
<gene>
    <name evidence="4" type="ORF">UFOPK3605_00374</name>
</gene>
<protein>
    <submittedName>
        <fullName evidence="4">Unannotated protein</fullName>
    </submittedName>
</protein>
<dbReference type="Pfam" id="PF00107">
    <property type="entry name" value="ADH_zinc_N"/>
    <property type="match status" value="1"/>
</dbReference>
<dbReference type="InterPro" id="IPR051603">
    <property type="entry name" value="Zinc-ADH_QOR/CCCR"/>
</dbReference>
<dbReference type="InterPro" id="IPR011032">
    <property type="entry name" value="GroES-like_sf"/>
</dbReference>
<dbReference type="Gene3D" id="3.90.180.10">
    <property type="entry name" value="Medium-chain alcohol dehydrogenases, catalytic domain"/>
    <property type="match status" value="2"/>
</dbReference>
<name>A0A6J7FT28_9ZZZZ</name>
<evidence type="ECO:0000256" key="1">
    <source>
        <dbReference type="ARBA" id="ARBA00022857"/>
    </source>
</evidence>
<sequence length="484" mass="52270">MIASNATLANSSAVNPPAPAPPTRRGVLSGGMSIELIRQAILTGATDDLADIEMPATFRGVTVHADEQEMFAGMESSAKDPRASLHLDDVALPELAPDEVFVAVMASSINFNTVWSAIFEPLATFGFLTRLGRESVWGARHDQPFHVLGSDAAGVVVRVGSAVRDWKCGDAVTVHCNHVDDQDPTAHDDSMMATNQRIWGFETNYGGLAEITLVKANQLMPKPAHLTWEEAAVNALTNSTSYRMLVSPNGAQMTQGQSVLIWGASGGIGAYAVQYVLNGGGIPIGVVSSPERAELVRAMGCEAVIDRTAEGYKFWSDETTQDPSEWRRFGKKIRELIGTDPDIVFEHPGRSTMGASVFVAKRGGLIMTCAATSGFMIEYDNRYLWMNLKTIKGCHFANYREAYEANRLICEGKIHPTLSATYALDDVGEAAAAVQKNQHEGKLGVLVLAPEEGLGVTDPELRAQLLPEITRFSRHAQGGKKSDH</sequence>
<feature type="region of interest" description="Disordered" evidence="2">
    <location>
        <begin position="1"/>
        <end position="25"/>
    </location>
</feature>
<dbReference type="PANTHER" id="PTHR44154:SF1">
    <property type="entry name" value="QUINONE OXIDOREDUCTASE"/>
    <property type="match status" value="1"/>
</dbReference>
<dbReference type="PANTHER" id="PTHR44154">
    <property type="entry name" value="QUINONE OXIDOREDUCTASE"/>
    <property type="match status" value="1"/>
</dbReference>
<evidence type="ECO:0000256" key="2">
    <source>
        <dbReference type="SAM" id="MobiDB-lite"/>
    </source>
</evidence>
<dbReference type="GO" id="GO:0043880">
    <property type="term" value="F:crotonyl-CoA reductase activity"/>
    <property type="evidence" value="ECO:0007669"/>
    <property type="project" value="InterPro"/>
</dbReference>
<dbReference type="NCBIfam" id="TIGR01751">
    <property type="entry name" value="crot-CoA-red"/>
    <property type="match status" value="1"/>
</dbReference>
<dbReference type="SUPFAM" id="SSF50129">
    <property type="entry name" value="GroES-like"/>
    <property type="match status" value="1"/>
</dbReference>
<dbReference type="InterPro" id="IPR013149">
    <property type="entry name" value="ADH-like_C"/>
</dbReference>
<proteinExistence type="predicted"/>
<accession>A0A6J7FT28</accession>